<evidence type="ECO:0000313" key="1">
    <source>
        <dbReference type="EMBL" id="KAJ0095443.1"/>
    </source>
</evidence>
<dbReference type="EMBL" id="CM047902">
    <property type="protein sequence ID" value="KAJ0095443.1"/>
    <property type="molecule type" value="Genomic_DNA"/>
</dbReference>
<accession>A0ACC1B920</accession>
<sequence>MAEATAMQTSRGGGLRRGAGRMEEDLMCSKRRNEWRQSRVSMDGNKGRSVAWNLSVRIRESLGHTTESRHAYNEGQRCNCTGPVRYRQDLYDWTLCLPDGRHGFQRALILSPTRELSALTENVRLAIGEFINIQAHACIGGKSVGEDIRKLENGVHIVSGTPGRLSVI</sequence>
<dbReference type="Proteomes" id="UP001164250">
    <property type="component" value="Chromosome 6"/>
</dbReference>
<protein>
    <submittedName>
        <fullName evidence="1">Uncharacterized protein</fullName>
    </submittedName>
</protein>
<gene>
    <name evidence="1" type="ORF">Patl1_16343</name>
</gene>
<reference evidence="2" key="1">
    <citation type="journal article" date="2023" name="G3 (Bethesda)">
        <title>Genome assembly and association tests identify interacting loci associated with vigor, precocity, and sex in interspecific pistachio rootstocks.</title>
        <authorList>
            <person name="Palmer W."/>
            <person name="Jacygrad E."/>
            <person name="Sagayaradj S."/>
            <person name="Cavanaugh K."/>
            <person name="Han R."/>
            <person name="Bertier L."/>
            <person name="Beede B."/>
            <person name="Kafkas S."/>
            <person name="Golino D."/>
            <person name="Preece J."/>
            <person name="Michelmore R."/>
        </authorList>
    </citation>
    <scope>NUCLEOTIDE SEQUENCE [LARGE SCALE GENOMIC DNA]</scope>
</reference>
<name>A0ACC1B920_9ROSI</name>
<evidence type="ECO:0000313" key="2">
    <source>
        <dbReference type="Proteomes" id="UP001164250"/>
    </source>
</evidence>
<proteinExistence type="predicted"/>
<comment type="caution">
    <text evidence="1">The sequence shown here is derived from an EMBL/GenBank/DDBJ whole genome shotgun (WGS) entry which is preliminary data.</text>
</comment>
<keyword evidence="2" id="KW-1185">Reference proteome</keyword>
<organism evidence="1 2">
    <name type="scientific">Pistacia atlantica</name>
    <dbReference type="NCBI Taxonomy" id="434234"/>
    <lineage>
        <taxon>Eukaryota</taxon>
        <taxon>Viridiplantae</taxon>
        <taxon>Streptophyta</taxon>
        <taxon>Embryophyta</taxon>
        <taxon>Tracheophyta</taxon>
        <taxon>Spermatophyta</taxon>
        <taxon>Magnoliopsida</taxon>
        <taxon>eudicotyledons</taxon>
        <taxon>Gunneridae</taxon>
        <taxon>Pentapetalae</taxon>
        <taxon>rosids</taxon>
        <taxon>malvids</taxon>
        <taxon>Sapindales</taxon>
        <taxon>Anacardiaceae</taxon>
        <taxon>Pistacia</taxon>
    </lineage>
</organism>